<dbReference type="PANTHER" id="PTHR13328:SF4">
    <property type="entry name" value="NEGATIVE ELONGATION FACTOR A"/>
    <property type="match status" value="1"/>
</dbReference>
<sequence length="727" mass="80882">MMASSSQNRLMPSLSNSGDIALWLHNKLSSDDIWSDKNSIITQLNADILRNIKTCFTGLHNNVKLKLLLSFLHIAKRNVEEWSNELNNLIQIAENDSNPWVKAIAEFLLQYPQKGTINIDDSNFSEIIFYLKKCVKKQNQKILPLESLFLNRTAFSCSFGQSSQPIKHFTLKRKAKSASLRAELLQKAEDLSSGKRPSTGTTVPIRCRGLNSSDSAPLRGIPSRIYSNSPFNKSLGRSFSSGFGSSNRSGRLSSVASSGAGMKRDGGIVLLDEAPSTNQRESKRQKKDKNLASAKTSNQKIDQESSKELTTDESREDQAEKVIDHNDKELADSQPDNNPTEDKKDFTGPNKHSISKSAPDYAAGLLAGVSTSNLSDSSYDNMNNFSSRSNSNKTYIATNSYNKSREKPVQSSPNTHQPSGMPFSRLNDSSEPMPSQNNNFTSNQRPINAENRMKNDPMTFSSIHQQSSSQSTTQFNPSPTNMPVQENPIQRLTKPSVPSGSSVVNPPVQATRSHLSVDQLLRDINTKFPRLPENDKNEIFNFLHGGSNPKPETGSQRIIRLGETIELRQKQDGLPYRVIVETQLFMDYENKICKRMENIKALTELSSIRSINTVPAASNIVAKTVPSNPTQIQQNQPRNLMVLNTRVNNPSQLNVNTNVIRGTSINIQQMMAARPGMTFMTLTPSGQLQPIDPNMLSQGHLVSMQQNNNSSQTNKQQLQFSHLQQRV</sequence>
<feature type="compositionally biased region" description="Low complexity" evidence="1">
    <location>
        <begin position="241"/>
        <end position="261"/>
    </location>
</feature>
<dbReference type="PROSITE" id="PS51838">
    <property type="entry name" value="HDAG"/>
    <property type="match status" value="1"/>
</dbReference>
<evidence type="ECO:0000259" key="2">
    <source>
        <dbReference type="PROSITE" id="PS51838"/>
    </source>
</evidence>
<keyword evidence="3" id="KW-0648">Protein biosynthesis</keyword>
<organism evidence="3">
    <name type="scientific">Sarcoptes scabiei</name>
    <name type="common">Itch mite</name>
    <name type="synonym">Acarus scabiei</name>
    <dbReference type="NCBI Taxonomy" id="52283"/>
    <lineage>
        <taxon>Eukaryota</taxon>
        <taxon>Metazoa</taxon>
        <taxon>Ecdysozoa</taxon>
        <taxon>Arthropoda</taxon>
        <taxon>Chelicerata</taxon>
        <taxon>Arachnida</taxon>
        <taxon>Acari</taxon>
        <taxon>Acariformes</taxon>
        <taxon>Sarcoptiformes</taxon>
        <taxon>Astigmata</taxon>
        <taxon>Psoroptidia</taxon>
        <taxon>Sarcoptoidea</taxon>
        <taxon>Sarcoptidae</taxon>
        <taxon>Sarcoptinae</taxon>
        <taxon>Sarcoptes</taxon>
    </lineage>
</organism>
<dbReference type="InterPro" id="IPR056557">
    <property type="entry name" value="NELF-A_N"/>
</dbReference>
<dbReference type="PANTHER" id="PTHR13328">
    <property type="entry name" value="NEGATIVE ELONGATION FACTOR A NELF-A"/>
    <property type="match status" value="1"/>
</dbReference>
<feature type="domain" description="HDAg" evidence="2">
    <location>
        <begin position="100"/>
        <end position="271"/>
    </location>
</feature>
<dbReference type="GO" id="GO:0034244">
    <property type="term" value="P:negative regulation of transcription elongation by RNA polymerase II"/>
    <property type="evidence" value="ECO:0007669"/>
    <property type="project" value="TreeGrafter"/>
</dbReference>
<feature type="region of interest" description="Disordered" evidence="1">
    <location>
        <begin position="401"/>
        <end position="486"/>
    </location>
</feature>
<evidence type="ECO:0000313" key="3">
    <source>
        <dbReference type="EMBL" id="KAF7495345.1"/>
    </source>
</evidence>
<evidence type="ECO:0000313" key="4">
    <source>
        <dbReference type="EnsemblMetazoa" id="KAF7495345.1"/>
    </source>
</evidence>
<protein>
    <submittedName>
        <fullName evidence="3">Negative elongation factor A</fullName>
    </submittedName>
</protein>
<feature type="compositionally biased region" description="Low complexity" evidence="1">
    <location>
        <begin position="706"/>
        <end position="719"/>
    </location>
</feature>
<dbReference type="GO" id="GO:0003746">
    <property type="term" value="F:translation elongation factor activity"/>
    <property type="evidence" value="ECO:0007669"/>
    <property type="project" value="UniProtKB-KW"/>
</dbReference>
<feature type="region of interest" description="Disordered" evidence="1">
    <location>
        <begin position="189"/>
        <end position="222"/>
    </location>
</feature>
<feature type="compositionally biased region" description="Low complexity" evidence="1">
    <location>
        <begin position="459"/>
        <end position="479"/>
    </location>
</feature>
<dbReference type="EnsemblMetazoa" id="SSS_4959s_mrna">
    <property type="protein sequence ID" value="KAF7495345.1"/>
    <property type="gene ID" value="SSS_4959"/>
</dbReference>
<feature type="compositionally biased region" description="Polar residues" evidence="1">
    <location>
        <begin position="409"/>
        <end position="418"/>
    </location>
</feature>
<proteinExistence type="predicted"/>
<feature type="compositionally biased region" description="Basic and acidic residues" evidence="1">
    <location>
        <begin position="301"/>
        <end position="331"/>
    </location>
</feature>
<dbReference type="Pfam" id="PF23553">
    <property type="entry name" value="NELF-A_N"/>
    <property type="match status" value="1"/>
</dbReference>
<keyword evidence="3" id="KW-0251">Elongation factor</keyword>
<reference evidence="5" key="1">
    <citation type="journal article" date="2020" name="PLoS Negl. Trop. Dis.">
        <title>High-quality nuclear genome for Sarcoptes scabiei-A critical resource for a neglected parasite.</title>
        <authorList>
            <person name="Korhonen P.K."/>
            <person name="Gasser R.B."/>
            <person name="Ma G."/>
            <person name="Wang T."/>
            <person name="Stroehlein A.J."/>
            <person name="Young N.D."/>
            <person name="Ang C.S."/>
            <person name="Fernando D.D."/>
            <person name="Lu H.C."/>
            <person name="Taylor S."/>
            <person name="Reynolds S.L."/>
            <person name="Mofiz E."/>
            <person name="Najaraj S.H."/>
            <person name="Gowda H."/>
            <person name="Madugundu A."/>
            <person name="Renuse S."/>
            <person name="Holt D."/>
            <person name="Pandey A."/>
            <person name="Papenfuss A.T."/>
            <person name="Fischer K."/>
        </authorList>
    </citation>
    <scope>NUCLEOTIDE SEQUENCE [LARGE SCALE GENOMIC DNA]</scope>
</reference>
<reference evidence="4" key="3">
    <citation type="submission" date="2022-06" db="UniProtKB">
        <authorList>
            <consortium name="EnsemblMetazoa"/>
        </authorList>
    </citation>
    <scope>IDENTIFICATION</scope>
</reference>
<feature type="compositionally biased region" description="Polar residues" evidence="1">
    <location>
        <begin position="426"/>
        <end position="446"/>
    </location>
</feature>
<dbReference type="OrthoDB" id="2135488at2759"/>
<gene>
    <name evidence="3" type="ORF">SSS_4959</name>
</gene>
<dbReference type="GO" id="GO:0032021">
    <property type="term" value="C:NELF complex"/>
    <property type="evidence" value="ECO:0007669"/>
    <property type="project" value="TreeGrafter"/>
</dbReference>
<dbReference type="Proteomes" id="UP000070412">
    <property type="component" value="Unassembled WGS sequence"/>
</dbReference>
<dbReference type="InterPro" id="IPR052828">
    <property type="entry name" value="NELF-A_domain"/>
</dbReference>
<dbReference type="EMBL" id="WVUK01000048">
    <property type="protein sequence ID" value="KAF7495345.1"/>
    <property type="molecule type" value="Genomic_DNA"/>
</dbReference>
<feature type="region of interest" description="Disordered" evidence="1">
    <location>
        <begin position="241"/>
        <end position="356"/>
    </location>
</feature>
<evidence type="ECO:0000313" key="5">
    <source>
        <dbReference type="Proteomes" id="UP000070412"/>
    </source>
</evidence>
<dbReference type="InterPro" id="IPR037517">
    <property type="entry name" value="HDAG_dom"/>
</dbReference>
<reference evidence="3" key="2">
    <citation type="submission" date="2020-01" db="EMBL/GenBank/DDBJ databases">
        <authorList>
            <person name="Korhonen P.K.K."/>
            <person name="Guangxu M.G."/>
            <person name="Wang T.W."/>
            <person name="Stroehlein A.J.S."/>
            <person name="Young N.D."/>
            <person name="Ang C.-S.A."/>
            <person name="Fernando D.W.F."/>
            <person name="Lu H.L."/>
            <person name="Taylor S.T."/>
            <person name="Ehtesham M.E.M."/>
            <person name="Najaraj S.H.N."/>
            <person name="Harsha G.H.G."/>
            <person name="Madugundu A.M."/>
            <person name="Renuse S.R."/>
            <person name="Holt D.H."/>
            <person name="Pandey A.P."/>
            <person name="Papenfuss A.P."/>
            <person name="Gasser R.B.G."/>
            <person name="Fischer K.F."/>
        </authorList>
    </citation>
    <scope>NUCLEOTIDE SEQUENCE</scope>
    <source>
        <strain evidence="3">SSS_KF_BRIS2020</strain>
    </source>
</reference>
<accession>A0A834VGV8</accession>
<evidence type="ECO:0000256" key="1">
    <source>
        <dbReference type="SAM" id="MobiDB-lite"/>
    </source>
</evidence>
<feature type="region of interest" description="Disordered" evidence="1">
    <location>
        <begin position="706"/>
        <end position="727"/>
    </location>
</feature>
<dbReference type="AlphaFoldDB" id="A0A834VGV8"/>
<name>A0A834VGV8_SARSC</name>
<keyword evidence="5" id="KW-1185">Reference proteome</keyword>